<dbReference type="RefSeq" id="WP_084118781.1">
    <property type="nucleotide sequence ID" value="NZ_LT838813.1"/>
</dbReference>
<dbReference type="InterPro" id="IPR014755">
    <property type="entry name" value="Cu-Rt/internalin_Ig-like"/>
</dbReference>
<reference evidence="4" key="1">
    <citation type="submission" date="2017-04" db="EMBL/GenBank/DDBJ databases">
        <authorList>
            <person name="Varghese N."/>
            <person name="Submissions S."/>
        </authorList>
    </citation>
    <scope>NUCLEOTIDE SEQUENCE [LARGE SCALE GENOMIC DNA]</scope>
    <source>
        <strain evidence="4">DSM 16537</strain>
    </source>
</reference>
<keyword evidence="4" id="KW-1185">Reference proteome</keyword>
<dbReference type="STRING" id="758820.SAMN00777080_0457"/>
<evidence type="ECO:0000256" key="1">
    <source>
        <dbReference type="ARBA" id="ARBA00022729"/>
    </source>
</evidence>
<dbReference type="InterPro" id="IPR032812">
    <property type="entry name" value="SbsA_Ig"/>
</dbReference>
<dbReference type="SUPFAM" id="SSF74853">
    <property type="entry name" value="Lamin A/C globular tail domain"/>
    <property type="match status" value="2"/>
</dbReference>
<dbReference type="AlphaFoldDB" id="A0A1W2GZ57"/>
<dbReference type="Pfam" id="PF13205">
    <property type="entry name" value="Big_5"/>
    <property type="match status" value="1"/>
</dbReference>
<dbReference type="PROSITE" id="PS51841">
    <property type="entry name" value="LTD"/>
    <property type="match status" value="2"/>
</dbReference>
<evidence type="ECO:0000313" key="3">
    <source>
        <dbReference type="EMBL" id="SMD41923.1"/>
    </source>
</evidence>
<organism evidence="3 4">
    <name type="scientific">Aquiflexum balticum DSM 16537</name>
    <dbReference type="NCBI Taxonomy" id="758820"/>
    <lineage>
        <taxon>Bacteria</taxon>
        <taxon>Pseudomonadati</taxon>
        <taxon>Bacteroidota</taxon>
        <taxon>Cytophagia</taxon>
        <taxon>Cytophagales</taxon>
        <taxon>Cyclobacteriaceae</taxon>
        <taxon>Aquiflexum</taxon>
    </lineage>
</organism>
<dbReference type="Pfam" id="PF00932">
    <property type="entry name" value="LTD"/>
    <property type="match status" value="2"/>
</dbReference>
<keyword evidence="1" id="KW-0732">Signal</keyword>
<dbReference type="Gene3D" id="2.60.40.1260">
    <property type="entry name" value="Lamin Tail domain"/>
    <property type="match status" value="1"/>
</dbReference>
<feature type="domain" description="LTD" evidence="2">
    <location>
        <begin position="559"/>
        <end position="682"/>
    </location>
</feature>
<name>A0A1W2GZ57_9BACT</name>
<feature type="domain" description="LTD" evidence="2">
    <location>
        <begin position="822"/>
        <end position="953"/>
    </location>
</feature>
<evidence type="ECO:0000259" key="2">
    <source>
        <dbReference type="PROSITE" id="PS51841"/>
    </source>
</evidence>
<dbReference type="Proteomes" id="UP000192333">
    <property type="component" value="Chromosome I"/>
</dbReference>
<dbReference type="Gene3D" id="2.60.40.4070">
    <property type="match status" value="1"/>
</dbReference>
<evidence type="ECO:0000313" key="4">
    <source>
        <dbReference type="Proteomes" id="UP000192333"/>
    </source>
</evidence>
<dbReference type="Gene3D" id="2.60.40.1220">
    <property type="match status" value="1"/>
</dbReference>
<dbReference type="EMBL" id="LT838813">
    <property type="protein sequence ID" value="SMD41923.1"/>
    <property type="molecule type" value="Genomic_DNA"/>
</dbReference>
<dbReference type="InterPro" id="IPR001322">
    <property type="entry name" value="Lamin_tail_dom"/>
</dbReference>
<dbReference type="InterPro" id="IPR036415">
    <property type="entry name" value="Lamin_tail_dom_sf"/>
</dbReference>
<gene>
    <name evidence="3" type="ORF">SAMN00777080_0457</name>
</gene>
<accession>A0A1W2GZ57</accession>
<protein>
    <submittedName>
        <fullName evidence="3">Lamin Tail Domain</fullName>
    </submittedName>
</protein>
<dbReference type="PROSITE" id="PS51257">
    <property type="entry name" value="PROKAR_LIPOPROTEIN"/>
    <property type="match status" value="1"/>
</dbReference>
<proteinExistence type="predicted"/>
<sequence length="1112" mass="124114">MKPRFFVGVWLALTLLGCFLDRNKVFAQVQDFESSFDIVNHPEEFLPNWSANELRNTAARVFQASGEGRNGSKALGVQPISSFNGEIYFKTSTLDLADPKITFFGKTRQNGTGNRPAIVEVSFSKDFQVFESKTQVGSNVSFPNLNTAYSLYEIAVPEQFFDQELLVLKIEVKYGPGTGSAARFFMDDFGVFQGDQIVDPIQVKSAVLLDPYSVEVVLDRKVLEPTLSQVNLGRYPINKLIFHTDTSFVLVSSSLIQDERIWLNLERIQELDGRMTDEIEYEIGNTEIKIGKIIIETPDRLSISFSQPFLPASVSQSSHFKINGIPPDEIELFENGFSVLLSLAKELVLGEKVDIEVSNIQNVQGQIMSGVQRKSFLYHDFVEAVYLESETKLIIVHEIDLDLNSVDVAGFSVDDNPDYNFSISFPKPNIIQLESNMAFLEGQVFIFQMGVRKSVRGYMIPGSKRDFVWDTTPPELVNVLPVNRNKILAVFSEPLDPVFALIPTIYGINSIPPTSILLQSNPNQLIIEWGFQFEEGSEYTLTIDGVSDLNGNFANNLLYPFSFTDPGKLAFKEIVINEVMAAPRAGNSLPNVEYVELFNSGTRPIYLGGLQLANSRRVTTIPSGVLEPGQYIIFAPRNQANQFTSYGQVLGLTNWPSLLNSSDKIKLLDADNLVIDSLDYNTASYGGSAIASGGYSLEIVNPFVKCNLLNNIRPSSDPKRGTPGSINSVFEETPDKSAPVFVKSQIIGDRRVLLSFSKTLSANIQNLQWEFRPSLDLKNVSQGENVTDLILEFEEILEPDIYYQVAVKGLRDCIGNLLDGNSQVFFVIPSKAKFGDIIINEVLFNPRTGSPKFVEVYNASSSYINLKDWKLANLNADGEVANRRVLFSEDFVIAPFTFWVFTTDKEKLKSEYPKGREEKFLEYSSLPSYPISSGNVVLSNSDETISEIFSYDDKMHHRLLRETKGVSLERLSPQISVNDPNNWYSASASEGFATPGYKNSQIHDGFVGFGIEVSPQVFVPDGVGEQPFTSIKYKMDQTGMAGTIRIYSVNGLLVRELCQNAIWGNEGFYNWDGTDSGGVKVRAGYYVVWVEIFDLQGNVKQIKKTVVVGTKF</sequence>
<dbReference type="OrthoDB" id="9758406at2"/>